<accession>A0A329BF52</accession>
<organism evidence="2 3">
    <name type="scientific">Paraburkholderia bryophila</name>
    <dbReference type="NCBI Taxonomy" id="420952"/>
    <lineage>
        <taxon>Bacteria</taxon>
        <taxon>Pseudomonadati</taxon>
        <taxon>Pseudomonadota</taxon>
        <taxon>Betaproteobacteria</taxon>
        <taxon>Burkholderiales</taxon>
        <taxon>Burkholderiaceae</taxon>
        <taxon>Paraburkholderia</taxon>
    </lineage>
</organism>
<gene>
    <name evidence="2" type="ORF">BX591_15612</name>
</gene>
<dbReference type="Proteomes" id="UP000248918">
    <property type="component" value="Unassembled WGS sequence"/>
</dbReference>
<dbReference type="Gene3D" id="3.30.930.10">
    <property type="entry name" value="Bira Bifunctional Protein, Domain 2"/>
    <property type="match status" value="1"/>
</dbReference>
<dbReference type="InterPro" id="IPR045864">
    <property type="entry name" value="aa-tRNA-synth_II/BPL/LPL"/>
</dbReference>
<dbReference type="PANTHER" id="PTHR11451:SF44">
    <property type="entry name" value="THREONINE--TRNA LIGASE, CHLOROPLASTIC_MITOCHONDRIAL 2"/>
    <property type="match status" value="1"/>
</dbReference>
<dbReference type="PANTHER" id="PTHR11451">
    <property type="entry name" value="THREONINE-TRNA LIGASE"/>
    <property type="match status" value="1"/>
</dbReference>
<sequence length="98" mass="11835">MNDIDHRVLGHKLDLFHQQEEGAGMVFWHPRGWELYRVLEDYVRARMRRAGFREIRTPQLLARSLWEQAVWKPEEIAMRRMIADRRSAFGCLCGHQWD</sequence>
<protein>
    <recommendedName>
        <fullName evidence="4">tRNA synthetase class II (G, H, P, S and T)</fullName>
    </recommendedName>
</protein>
<dbReference type="GO" id="GO:0004829">
    <property type="term" value="F:threonine-tRNA ligase activity"/>
    <property type="evidence" value="ECO:0007669"/>
    <property type="project" value="TreeGrafter"/>
</dbReference>
<evidence type="ECO:0000256" key="1">
    <source>
        <dbReference type="ARBA" id="ARBA00022917"/>
    </source>
</evidence>
<dbReference type="SUPFAM" id="SSF55681">
    <property type="entry name" value="Class II aaRS and biotin synthetases"/>
    <property type="match status" value="1"/>
</dbReference>
<reference evidence="2 3" key="1">
    <citation type="submission" date="2018-06" db="EMBL/GenBank/DDBJ databases">
        <title>Genomic Encyclopedia of Type Strains, Phase III (KMG-III): the genomes of soil and plant-associated and newly described type strains.</title>
        <authorList>
            <person name="Whitman W."/>
        </authorList>
    </citation>
    <scope>NUCLEOTIDE SEQUENCE [LARGE SCALE GENOMIC DNA]</scope>
    <source>
        <strain evidence="2 3">LMG 23644</strain>
    </source>
</reference>
<comment type="caution">
    <text evidence="2">The sequence shown here is derived from an EMBL/GenBank/DDBJ whole genome shotgun (WGS) entry which is preliminary data.</text>
</comment>
<dbReference type="EMBL" id="QLTK01000056">
    <property type="protein sequence ID" value="RAS15650.1"/>
    <property type="molecule type" value="Genomic_DNA"/>
</dbReference>
<feature type="non-terminal residue" evidence="2">
    <location>
        <position position="98"/>
    </location>
</feature>
<name>A0A329BF52_9BURK</name>
<evidence type="ECO:0000313" key="2">
    <source>
        <dbReference type="EMBL" id="RAS15650.1"/>
    </source>
</evidence>
<evidence type="ECO:0000313" key="3">
    <source>
        <dbReference type="Proteomes" id="UP000248918"/>
    </source>
</evidence>
<keyword evidence="1" id="KW-0648">Protein biosynthesis</keyword>
<dbReference type="AlphaFoldDB" id="A0A329BF52"/>
<proteinExistence type="predicted"/>
<evidence type="ECO:0008006" key="4">
    <source>
        <dbReference type="Google" id="ProtNLM"/>
    </source>
</evidence>
<dbReference type="GO" id="GO:0006435">
    <property type="term" value="P:threonyl-tRNA aminoacylation"/>
    <property type="evidence" value="ECO:0007669"/>
    <property type="project" value="TreeGrafter"/>
</dbReference>